<reference evidence="7" key="2">
    <citation type="journal article" date="2010" name="Stand. Genomic Sci.">
        <title>Complete genome sequence of Vulcanisaeta distributa type strain (IC-017T).</title>
        <authorList>
            <person name="Mavromatis K."/>
            <person name="Sikorski J."/>
            <person name="Pabst E."/>
            <person name="Teshima H."/>
            <person name="Lapidus A."/>
            <person name="Lucas S."/>
            <person name="Nolan M."/>
            <person name="Glavina Del Rio T."/>
            <person name="Cheng J."/>
            <person name="Bruce D."/>
            <person name="Goodwin L."/>
            <person name="Pitluck S."/>
            <person name="Liolios K."/>
            <person name="Ivanova N."/>
            <person name="Mikhailova N."/>
            <person name="Pati A."/>
            <person name="Chen A."/>
            <person name="Palaniappan K."/>
            <person name="Land M."/>
            <person name="Hauser L."/>
            <person name="Chang Y."/>
            <person name="Jeffries C."/>
            <person name="Rohde M."/>
            <person name="Spring S."/>
            <person name="Goker M."/>
            <person name="Wirth R."/>
            <person name="Woyke T."/>
            <person name="Bristow J."/>
            <person name="Eisen J."/>
            <person name="Markowitz V."/>
            <person name="Hugenholtz P."/>
            <person name="Klenk H."/>
            <person name="Kyrpides N."/>
        </authorList>
    </citation>
    <scope>NUCLEOTIDE SEQUENCE [LARGE SCALE GENOMIC DNA]</scope>
    <source>
        <strain evidence="7">DSM 14429 / JCM 11212 / NBRC 100878 / IC-017</strain>
    </source>
</reference>
<feature type="domain" description="ABC transporter" evidence="5">
    <location>
        <begin position="20"/>
        <end position="247"/>
    </location>
</feature>
<keyword evidence="2" id="KW-0813">Transport</keyword>
<dbReference type="InterPro" id="IPR003439">
    <property type="entry name" value="ABC_transporter-like_ATP-bd"/>
</dbReference>
<dbReference type="AlphaFoldDB" id="E1QNI3"/>
<keyword evidence="4" id="KW-0067">ATP-binding</keyword>
<protein>
    <submittedName>
        <fullName evidence="6">ABC transporter related protein</fullName>
    </submittedName>
</protein>
<dbReference type="Pfam" id="PF00005">
    <property type="entry name" value="ABC_tran"/>
    <property type="match status" value="1"/>
</dbReference>
<evidence type="ECO:0000256" key="2">
    <source>
        <dbReference type="ARBA" id="ARBA00022448"/>
    </source>
</evidence>
<reference evidence="6 7" key="1">
    <citation type="journal article" date="2010" name="Stand. Genomic Sci.">
        <title>Complete genome sequence of Vulcanisaeta distributa type strain (IC-017).</title>
        <authorList>
            <person name="Mavromatis K."/>
            <person name="Sikorski J."/>
            <person name="Pabst E."/>
            <person name="Teshima H."/>
            <person name="Lapidus A."/>
            <person name="Lucas S."/>
            <person name="Nolan M."/>
            <person name="Glavina Del Rio T."/>
            <person name="Cheng J.F."/>
            <person name="Bruce D."/>
            <person name="Goodwin L."/>
            <person name="Pitluck S."/>
            <person name="Liolios K."/>
            <person name="Ivanova N."/>
            <person name="Mikhailova N."/>
            <person name="Pati A."/>
            <person name="Chen A."/>
            <person name="Palaniappan K."/>
            <person name="Land M."/>
            <person name="Hauser L."/>
            <person name="Chang Y.J."/>
            <person name="Jeffries C.D."/>
            <person name="Rohde M."/>
            <person name="Spring S."/>
            <person name="Goker M."/>
            <person name="Wirth R."/>
            <person name="Woyke T."/>
            <person name="Bristow J."/>
            <person name="Eisen J.A."/>
            <person name="Markowitz V."/>
            <person name="Hugenholtz P."/>
            <person name="Klenk H.P."/>
            <person name="Kyrpides N.C."/>
        </authorList>
    </citation>
    <scope>NUCLEOTIDE SEQUENCE [LARGE SCALE GENOMIC DNA]</scope>
    <source>
        <strain evidence="7">DSM 14429 / JCM 11212 / NBRC 100878 / IC-017</strain>
    </source>
</reference>
<evidence type="ECO:0000313" key="6">
    <source>
        <dbReference type="EMBL" id="ADN51271.1"/>
    </source>
</evidence>
<proteinExistence type="inferred from homology"/>
<dbReference type="KEGG" id="vdi:Vdis_1899"/>
<dbReference type="SMART" id="SM00382">
    <property type="entry name" value="AAA"/>
    <property type="match status" value="1"/>
</dbReference>
<evidence type="ECO:0000256" key="3">
    <source>
        <dbReference type="ARBA" id="ARBA00022741"/>
    </source>
</evidence>
<dbReference type="PANTHER" id="PTHR42711">
    <property type="entry name" value="ABC TRANSPORTER ATP-BINDING PROTEIN"/>
    <property type="match status" value="1"/>
</dbReference>
<dbReference type="STRING" id="572478.Vdis_1899"/>
<dbReference type="InterPro" id="IPR003593">
    <property type="entry name" value="AAA+_ATPase"/>
</dbReference>
<evidence type="ECO:0000256" key="4">
    <source>
        <dbReference type="ARBA" id="ARBA00022840"/>
    </source>
</evidence>
<dbReference type="PROSITE" id="PS50893">
    <property type="entry name" value="ABC_TRANSPORTER_2"/>
    <property type="match status" value="1"/>
</dbReference>
<dbReference type="InterPro" id="IPR027417">
    <property type="entry name" value="P-loop_NTPase"/>
</dbReference>
<dbReference type="Gene3D" id="3.40.50.300">
    <property type="entry name" value="P-loop containing nucleotide triphosphate hydrolases"/>
    <property type="match status" value="1"/>
</dbReference>
<organism evidence="6 7">
    <name type="scientific">Vulcanisaeta distributa (strain DSM 14429 / JCM 11212 / NBRC 100878 / IC-017)</name>
    <dbReference type="NCBI Taxonomy" id="572478"/>
    <lineage>
        <taxon>Archaea</taxon>
        <taxon>Thermoproteota</taxon>
        <taxon>Thermoprotei</taxon>
        <taxon>Thermoproteales</taxon>
        <taxon>Thermoproteaceae</taxon>
        <taxon>Vulcanisaeta</taxon>
    </lineage>
</organism>
<dbReference type="GO" id="GO:0005524">
    <property type="term" value="F:ATP binding"/>
    <property type="evidence" value="ECO:0007669"/>
    <property type="project" value="UniProtKB-KW"/>
</dbReference>
<evidence type="ECO:0000259" key="5">
    <source>
        <dbReference type="PROSITE" id="PS50893"/>
    </source>
</evidence>
<sequence>MLWGESVINVVFDNGFVSAVLYDHVTKRFGRIVAVEDVYLEVPEGRIVALVGPNGAGKTTMLRLAAGILAPDGGRVLVYGYDAMSVKAKRRVGFMTPMDRGVYWRLTAMDNLIFFGVLYGLSLGEARARAKELLEDLGLGGRANDWVATYSTGMMRRLEIARALMHDPDVLLLDEPTSGIDIDAKRSILNFIRGLRGRKTVILASHDPQEIELADAVVYINRRILNESPALKVVKVLVKGSVDGLSGFNVEGVGDDEYVIVTTIDKFNELMSMLAMYDGRVRVVDIDVEVAVAEGNARKMERVLRRREGWL</sequence>
<dbReference type="eggNOG" id="arCOG00194">
    <property type="taxonomic scope" value="Archaea"/>
</dbReference>
<dbReference type="GO" id="GO:0016887">
    <property type="term" value="F:ATP hydrolysis activity"/>
    <property type="evidence" value="ECO:0007669"/>
    <property type="project" value="InterPro"/>
</dbReference>
<dbReference type="PANTHER" id="PTHR42711:SF5">
    <property type="entry name" value="ABC TRANSPORTER ATP-BINDING PROTEIN NATA"/>
    <property type="match status" value="1"/>
</dbReference>
<accession>E1QNI3</accession>
<comment type="similarity">
    <text evidence="1">Belongs to the ABC transporter superfamily.</text>
</comment>
<name>E1QNI3_VULDI</name>
<dbReference type="SUPFAM" id="SSF52540">
    <property type="entry name" value="P-loop containing nucleoside triphosphate hydrolases"/>
    <property type="match status" value="1"/>
</dbReference>
<keyword evidence="7" id="KW-1185">Reference proteome</keyword>
<dbReference type="Proteomes" id="UP000006681">
    <property type="component" value="Chromosome"/>
</dbReference>
<evidence type="ECO:0000313" key="7">
    <source>
        <dbReference type="Proteomes" id="UP000006681"/>
    </source>
</evidence>
<dbReference type="EMBL" id="CP002100">
    <property type="protein sequence ID" value="ADN51271.1"/>
    <property type="molecule type" value="Genomic_DNA"/>
</dbReference>
<dbReference type="HOGENOM" id="CLU_000604_1_2_2"/>
<keyword evidence="3" id="KW-0547">Nucleotide-binding</keyword>
<gene>
    <name evidence="6" type="ordered locus">Vdis_1899</name>
</gene>
<dbReference type="CDD" id="cd03230">
    <property type="entry name" value="ABC_DR_subfamily_A"/>
    <property type="match status" value="1"/>
</dbReference>
<dbReference type="InterPro" id="IPR050763">
    <property type="entry name" value="ABC_transporter_ATP-binding"/>
</dbReference>
<evidence type="ECO:0000256" key="1">
    <source>
        <dbReference type="ARBA" id="ARBA00005417"/>
    </source>
</evidence>